<proteinExistence type="predicted"/>
<evidence type="ECO:0000313" key="1">
    <source>
        <dbReference type="EMBL" id="KAI7731657.1"/>
    </source>
</evidence>
<keyword evidence="2" id="KW-1185">Reference proteome</keyword>
<name>A0AAD5BY43_AMBAR</name>
<organism evidence="1 2">
    <name type="scientific">Ambrosia artemisiifolia</name>
    <name type="common">Common ragweed</name>
    <dbReference type="NCBI Taxonomy" id="4212"/>
    <lineage>
        <taxon>Eukaryota</taxon>
        <taxon>Viridiplantae</taxon>
        <taxon>Streptophyta</taxon>
        <taxon>Embryophyta</taxon>
        <taxon>Tracheophyta</taxon>
        <taxon>Spermatophyta</taxon>
        <taxon>Magnoliopsida</taxon>
        <taxon>eudicotyledons</taxon>
        <taxon>Gunneridae</taxon>
        <taxon>Pentapetalae</taxon>
        <taxon>asterids</taxon>
        <taxon>campanulids</taxon>
        <taxon>Asterales</taxon>
        <taxon>Asteraceae</taxon>
        <taxon>Asteroideae</taxon>
        <taxon>Heliantheae alliance</taxon>
        <taxon>Heliantheae</taxon>
        <taxon>Ambrosia</taxon>
    </lineage>
</organism>
<accession>A0AAD5BY43</accession>
<dbReference type="AlphaFoldDB" id="A0AAD5BY43"/>
<protein>
    <submittedName>
        <fullName evidence="1">Uncharacterized protein</fullName>
    </submittedName>
</protein>
<sequence length="111" mass="12423">MTQLSSAHFILKADNYADNIFFEILNQCATKTWNAADIRNAIEEGSMYPAPLMDQEHSCSEPPPTIKVAHESLSTIYVHENYIKMCLPTEGLATYNKATSELFGIDNFSVC</sequence>
<evidence type="ECO:0000313" key="2">
    <source>
        <dbReference type="Proteomes" id="UP001206925"/>
    </source>
</evidence>
<comment type="caution">
    <text evidence="1">The sequence shown here is derived from an EMBL/GenBank/DDBJ whole genome shotgun (WGS) entry which is preliminary data.</text>
</comment>
<gene>
    <name evidence="1" type="ORF">M8C21_009525</name>
</gene>
<dbReference type="Proteomes" id="UP001206925">
    <property type="component" value="Unassembled WGS sequence"/>
</dbReference>
<dbReference type="EMBL" id="JAMZMK010010410">
    <property type="protein sequence ID" value="KAI7731657.1"/>
    <property type="molecule type" value="Genomic_DNA"/>
</dbReference>
<reference evidence="1" key="1">
    <citation type="submission" date="2022-06" db="EMBL/GenBank/DDBJ databases">
        <title>Uncovering the hologenomic basis of an extraordinary plant invasion.</title>
        <authorList>
            <person name="Bieker V.C."/>
            <person name="Martin M.D."/>
            <person name="Gilbert T."/>
            <person name="Hodgins K."/>
            <person name="Battlay P."/>
            <person name="Petersen B."/>
            <person name="Wilson J."/>
        </authorList>
    </citation>
    <scope>NUCLEOTIDE SEQUENCE</scope>
    <source>
        <strain evidence="1">AA19_3_7</strain>
        <tissue evidence="1">Leaf</tissue>
    </source>
</reference>